<gene>
    <name evidence="1" type="ORF">FRACA_1580004</name>
</gene>
<evidence type="ECO:0000313" key="1">
    <source>
        <dbReference type="EMBL" id="SNQ46824.1"/>
    </source>
</evidence>
<protein>
    <submittedName>
        <fullName evidence="1">Uncharacterized protein</fullName>
    </submittedName>
</protein>
<evidence type="ECO:0000313" key="2">
    <source>
        <dbReference type="Proteomes" id="UP000234331"/>
    </source>
</evidence>
<proteinExistence type="predicted"/>
<accession>A0A2I2KMD1</accession>
<dbReference type="Proteomes" id="UP000234331">
    <property type="component" value="Unassembled WGS sequence"/>
</dbReference>
<dbReference type="EMBL" id="FZMO01000066">
    <property type="protein sequence ID" value="SNQ46824.1"/>
    <property type="molecule type" value="Genomic_DNA"/>
</dbReference>
<keyword evidence="2" id="KW-1185">Reference proteome</keyword>
<sequence>MATTRPDGKKDYRVGVADDDEYFARLAATAALGFHQAMRLFASYSGWPIEPLDSWLDEIRPAFSAVLV</sequence>
<dbReference type="AlphaFoldDB" id="A0A2I2KMD1"/>
<organism evidence="1 2">
    <name type="scientific">Frankia canadensis</name>
    <dbReference type="NCBI Taxonomy" id="1836972"/>
    <lineage>
        <taxon>Bacteria</taxon>
        <taxon>Bacillati</taxon>
        <taxon>Actinomycetota</taxon>
        <taxon>Actinomycetes</taxon>
        <taxon>Frankiales</taxon>
        <taxon>Frankiaceae</taxon>
        <taxon>Frankia</taxon>
    </lineage>
</organism>
<reference evidence="1 2" key="1">
    <citation type="submission" date="2017-06" db="EMBL/GenBank/DDBJ databases">
        <authorList>
            <person name="Kim H.J."/>
            <person name="Triplett B.A."/>
        </authorList>
    </citation>
    <scope>NUCLEOTIDE SEQUENCE [LARGE SCALE GENOMIC DNA]</scope>
    <source>
        <strain evidence="1">FRACA_ARgP5</strain>
    </source>
</reference>
<name>A0A2I2KMD1_9ACTN</name>